<keyword evidence="5 15" id="KW-0004">4Fe-4S</keyword>
<evidence type="ECO:0000256" key="8">
    <source>
        <dbReference type="ARBA" id="ARBA00022723"/>
    </source>
</evidence>
<feature type="binding site" evidence="16">
    <location>
        <begin position="109"/>
        <end position="110"/>
    </location>
    <ligand>
        <name>S-adenosyl-L-methionine</name>
        <dbReference type="ChEBI" id="CHEBI:59789"/>
        <label>2</label>
    </ligand>
</feature>
<comment type="catalytic activity">
    <reaction evidence="14 15">
        <text>coproporphyrinogen III + 2 S-adenosyl-L-methionine = protoporphyrinogen IX + 2 5'-deoxyadenosine + 2 L-methionine + 2 CO2</text>
        <dbReference type="Rhea" id="RHEA:15425"/>
        <dbReference type="ChEBI" id="CHEBI:16526"/>
        <dbReference type="ChEBI" id="CHEBI:17319"/>
        <dbReference type="ChEBI" id="CHEBI:57307"/>
        <dbReference type="ChEBI" id="CHEBI:57309"/>
        <dbReference type="ChEBI" id="CHEBI:57844"/>
        <dbReference type="ChEBI" id="CHEBI:59789"/>
        <dbReference type="EC" id="1.3.98.3"/>
    </reaction>
</comment>
<feature type="binding site" evidence="16">
    <location>
        <position position="169"/>
    </location>
    <ligand>
        <name>S-adenosyl-L-methionine</name>
        <dbReference type="ChEBI" id="CHEBI:59789"/>
        <label>2</label>
    </ligand>
</feature>
<dbReference type="Gene3D" id="3.20.20.70">
    <property type="entry name" value="Aldolase class I"/>
    <property type="match status" value="1"/>
</dbReference>
<accession>A0A5J6RH63</accession>
<keyword evidence="6 15" id="KW-0963">Cytoplasm</keyword>
<dbReference type="InterPro" id="IPR006638">
    <property type="entry name" value="Elp3/MiaA/NifB-like_rSAM"/>
</dbReference>
<evidence type="ECO:0000259" key="18">
    <source>
        <dbReference type="PROSITE" id="PS51918"/>
    </source>
</evidence>
<evidence type="ECO:0000256" key="11">
    <source>
        <dbReference type="ARBA" id="ARBA00023014"/>
    </source>
</evidence>
<dbReference type="PROSITE" id="PS51918">
    <property type="entry name" value="RADICAL_SAM"/>
    <property type="match status" value="1"/>
</dbReference>
<evidence type="ECO:0000256" key="13">
    <source>
        <dbReference type="ARBA" id="ARBA00024295"/>
    </source>
</evidence>
<dbReference type="RefSeq" id="WP_024775054.1">
    <property type="nucleotide sequence ID" value="NZ_CP043857.1"/>
</dbReference>
<dbReference type="Pfam" id="PF06969">
    <property type="entry name" value="HemN_C"/>
    <property type="match status" value="1"/>
</dbReference>
<dbReference type="InterPro" id="IPR034505">
    <property type="entry name" value="Coproporphyrinogen-III_oxidase"/>
</dbReference>
<dbReference type="SFLD" id="SFLDG01065">
    <property type="entry name" value="anaerobic_coproporphyrinogen-I"/>
    <property type="match status" value="1"/>
</dbReference>
<feature type="binding site" evidence="16">
    <location>
        <position position="51"/>
    </location>
    <ligand>
        <name>S-adenosyl-L-methionine</name>
        <dbReference type="ChEBI" id="CHEBI:59789"/>
        <label>1</label>
    </ligand>
</feature>
<evidence type="ECO:0000256" key="7">
    <source>
        <dbReference type="ARBA" id="ARBA00022691"/>
    </source>
</evidence>
<dbReference type="STRING" id="1442598.GCA_000522465_00921"/>
<comment type="function">
    <text evidence="13">Involved in the heme biosynthesis. Catalyzes the anaerobic oxidative decarboxylation of propionate groups of rings A and B of coproporphyrinogen III to yield the vinyl groups in protoporphyrinogen IX.</text>
</comment>
<dbReference type="Proteomes" id="UP000509513">
    <property type="component" value="Chromosome"/>
</dbReference>
<organism evidence="19 22">
    <name type="scientific">Aliarcobacter cibarius</name>
    <dbReference type="NCBI Taxonomy" id="255507"/>
    <lineage>
        <taxon>Bacteria</taxon>
        <taxon>Pseudomonadati</taxon>
        <taxon>Campylobacterota</taxon>
        <taxon>Epsilonproteobacteria</taxon>
        <taxon>Campylobacterales</taxon>
        <taxon>Arcobacteraceae</taxon>
        <taxon>Aliarcobacter</taxon>
    </lineage>
</organism>
<proteinExistence type="inferred from homology"/>
<comment type="subunit">
    <text evidence="4">Monomer.</text>
</comment>
<dbReference type="InterPro" id="IPR013785">
    <property type="entry name" value="Aldolase_TIM"/>
</dbReference>
<keyword evidence="9 15" id="KW-0560">Oxidoreductase</keyword>
<feature type="binding site" evidence="16">
    <location>
        <position position="240"/>
    </location>
    <ligand>
        <name>S-adenosyl-L-methionine</name>
        <dbReference type="ChEBI" id="CHEBI:59789"/>
        <label>2</label>
    </ligand>
</feature>
<name>A0A5J6RH63_9BACT</name>
<sequence>MIDFAKFVKYSKPGPRYTSYPTAPEFTESFTQKDLKNYFKNQDKNRNLSLYFHLPFCRSACYFCGCNTIFTSKEDKKIRYISYIKKELDILKNHLDTSRVVSQMHFGGGTPTFFSPSQLEELISKIKEVFPNFSDDAEISCEVDPRYFTKEHMDVLKAGGVNRLSFGVQDLNETVQKTIHRIQPFELTQNVIKIARDAGIKSINTDLIYGLPHQTKESFKNTLEKMLTLSPDRFAVFNYAHVPWLMKTMRKFDESTFPKPEVKLEMLKGTIDFFTSNGYKMVGMDHFAKPEDELFKAIEKGELHRNFQGYTTKGGADLIGIGVTSIGNGVNYYAQNYKDLEQWENAIDNGDLPVFKGYKLSDDDILRQYVIMELMSNFSLNIKKVENEFKINFKEYFNDAIDALKEFETANLISISDEKIEVSQTGTMLIRNICMPFDAYLNQIPEEKRRFSKTI</sequence>
<gene>
    <name evidence="19" type="primary">hemN2</name>
    <name evidence="20" type="synonym">hemN</name>
    <name evidence="19" type="ORF">ACBT_1358</name>
    <name evidence="20" type="ORF">FE247_01125</name>
</gene>
<dbReference type="EMBL" id="VBUC01000002">
    <property type="protein sequence ID" value="TLT01516.1"/>
    <property type="molecule type" value="Genomic_DNA"/>
</dbReference>
<dbReference type="SFLD" id="SFLDF00277">
    <property type="entry name" value="oxygen-independent_coproporphy"/>
    <property type="match status" value="1"/>
</dbReference>
<comment type="subcellular location">
    <subcellularLocation>
        <location evidence="1 15">Cytoplasm</location>
    </subcellularLocation>
</comment>
<dbReference type="FunFam" id="1.10.10.920:FF:000001">
    <property type="entry name" value="Coproporphyrinogen-III oxidase"/>
    <property type="match status" value="1"/>
</dbReference>
<dbReference type="InterPro" id="IPR058240">
    <property type="entry name" value="rSAM_sf"/>
</dbReference>
<comment type="similarity">
    <text evidence="3 15">Belongs to the anaerobic coproporphyrinogen-III oxidase family.</text>
</comment>
<evidence type="ECO:0000256" key="1">
    <source>
        <dbReference type="ARBA" id="ARBA00004496"/>
    </source>
</evidence>
<dbReference type="KEGG" id="acib:ACBT_1358"/>
<feature type="binding site" evidence="16">
    <location>
        <position position="326"/>
    </location>
    <ligand>
        <name>S-adenosyl-L-methionine</name>
        <dbReference type="ChEBI" id="CHEBI:59789"/>
        <label>1</label>
    </ligand>
</feature>
<dbReference type="AlphaFoldDB" id="A0A5J6RH63"/>
<dbReference type="Pfam" id="PF04055">
    <property type="entry name" value="Radical_SAM"/>
    <property type="match status" value="1"/>
</dbReference>
<dbReference type="CDD" id="cd01335">
    <property type="entry name" value="Radical_SAM"/>
    <property type="match status" value="1"/>
</dbReference>
<dbReference type="SFLD" id="SFLDG01082">
    <property type="entry name" value="B12-binding_domain_containing"/>
    <property type="match status" value="1"/>
</dbReference>
<dbReference type="FunFam" id="3.80.30.20:FF:000012">
    <property type="entry name" value="Coproporphyrinogen-III oxidase"/>
    <property type="match status" value="1"/>
</dbReference>
<dbReference type="GO" id="GO:0051989">
    <property type="term" value="F:coproporphyrinogen dehydrogenase activity"/>
    <property type="evidence" value="ECO:0007669"/>
    <property type="project" value="UniProtKB-EC"/>
</dbReference>
<dbReference type="PANTHER" id="PTHR13932">
    <property type="entry name" value="COPROPORPHYRINIGEN III OXIDASE"/>
    <property type="match status" value="1"/>
</dbReference>
<evidence type="ECO:0000313" key="21">
    <source>
        <dbReference type="Proteomes" id="UP000305417"/>
    </source>
</evidence>
<evidence type="ECO:0000256" key="4">
    <source>
        <dbReference type="ARBA" id="ARBA00011245"/>
    </source>
</evidence>
<dbReference type="SUPFAM" id="SSF102114">
    <property type="entry name" value="Radical SAM enzymes"/>
    <property type="match status" value="1"/>
</dbReference>
<dbReference type="PIRSF" id="PIRSF000167">
    <property type="entry name" value="HemN"/>
    <property type="match status" value="1"/>
</dbReference>
<evidence type="ECO:0000256" key="6">
    <source>
        <dbReference type="ARBA" id="ARBA00022490"/>
    </source>
</evidence>
<evidence type="ECO:0000256" key="2">
    <source>
        <dbReference type="ARBA" id="ARBA00004785"/>
    </source>
</evidence>
<comment type="cofactor">
    <cofactor evidence="15 17">
        <name>[4Fe-4S] cluster</name>
        <dbReference type="ChEBI" id="CHEBI:49883"/>
    </cofactor>
    <text evidence="15 17">Binds 1 [4Fe-4S] cluster. The cluster is coordinated with 3 cysteines and an exchangeable S-adenosyl-L-methionine.</text>
</comment>
<keyword evidence="7 15" id="KW-0949">S-adenosyl-L-methionine</keyword>
<reference evidence="20 21" key="1">
    <citation type="submission" date="2019-05" db="EMBL/GenBank/DDBJ databases">
        <title>Arcobacter cibarius and Arcobacter thereius providing challenges in identification an antibiotic susceptibility and Quinolone resistance.</title>
        <authorList>
            <person name="Busch A."/>
            <person name="Hanel I."/>
            <person name="Hotzel H."/>
            <person name="Tomaso H."/>
        </authorList>
    </citation>
    <scope>NUCLEOTIDE SEQUENCE [LARGE SCALE GENOMIC DNA]</scope>
    <source>
        <strain evidence="20 21">16CS0831-2</strain>
    </source>
</reference>
<dbReference type="InterPro" id="IPR010723">
    <property type="entry name" value="HemN_C"/>
</dbReference>
<dbReference type="GO" id="GO:0005737">
    <property type="term" value="C:cytoplasm"/>
    <property type="evidence" value="ECO:0007669"/>
    <property type="project" value="UniProtKB-SubCell"/>
</dbReference>
<keyword evidence="10 15" id="KW-0408">Iron</keyword>
<dbReference type="Gene3D" id="1.10.10.920">
    <property type="match status" value="1"/>
</dbReference>
<dbReference type="InterPro" id="IPR004558">
    <property type="entry name" value="Coprogen_oxidase_HemN"/>
</dbReference>
<dbReference type="GO" id="GO:0006782">
    <property type="term" value="P:protoporphyrinogen IX biosynthetic process"/>
    <property type="evidence" value="ECO:0007669"/>
    <property type="project" value="UniProtKB-UniPathway"/>
</dbReference>
<dbReference type="EC" id="1.3.98.3" evidence="15"/>
<keyword evidence="12 15" id="KW-0627">Porphyrin biosynthesis</keyword>
<dbReference type="OrthoDB" id="9808022at2"/>
<evidence type="ECO:0000256" key="16">
    <source>
        <dbReference type="PIRSR" id="PIRSR000167-1"/>
    </source>
</evidence>
<dbReference type="Proteomes" id="UP000305417">
    <property type="component" value="Unassembled WGS sequence"/>
</dbReference>
<feature type="binding site" evidence="16">
    <location>
        <position position="108"/>
    </location>
    <ligand>
        <name>S-adenosyl-L-methionine</name>
        <dbReference type="ChEBI" id="CHEBI:59789"/>
        <label>1</label>
    </ligand>
</feature>
<evidence type="ECO:0000256" key="3">
    <source>
        <dbReference type="ARBA" id="ARBA00005493"/>
    </source>
</evidence>
<evidence type="ECO:0000256" key="10">
    <source>
        <dbReference type="ARBA" id="ARBA00023004"/>
    </source>
</evidence>
<evidence type="ECO:0000313" key="20">
    <source>
        <dbReference type="EMBL" id="TLT01516.1"/>
    </source>
</evidence>
<dbReference type="SFLD" id="SFLDS00029">
    <property type="entry name" value="Radical_SAM"/>
    <property type="match status" value="1"/>
</dbReference>
<feature type="binding site" evidence="17">
    <location>
        <position position="57"/>
    </location>
    <ligand>
        <name>[4Fe-4S] cluster</name>
        <dbReference type="ChEBI" id="CHEBI:49883"/>
        <note>4Fe-4S-S-AdoMet</note>
    </ligand>
</feature>
<reference evidence="19 22" key="2">
    <citation type="submission" date="2020-05" db="EMBL/GenBank/DDBJ databases">
        <title>Complete genome sequencing of Campylobacter and Arcobacter type strains.</title>
        <authorList>
            <person name="Miller W.G."/>
            <person name="Yee E."/>
        </authorList>
    </citation>
    <scope>NUCLEOTIDE SEQUENCE [LARGE SCALE GENOMIC DNA]</scope>
    <source>
        <strain evidence="19 22">LMG 21996</strain>
    </source>
</reference>
<evidence type="ECO:0000256" key="12">
    <source>
        <dbReference type="ARBA" id="ARBA00023244"/>
    </source>
</evidence>
<evidence type="ECO:0000256" key="15">
    <source>
        <dbReference type="PIRNR" id="PIRNR000167"/>
    </source>
</evidence>
<dbReference type="GO" id="GO:0004109">
    <property type="term" value="F:coproporphyrinogen oxidase activity"/>
    <property type="evidence" value="ECO:0007669"/>
    <property type="project" value="InterPro"/>
</dbReference>
<feature type="binding site" evidence="16">
    <location>
        <position position="142"/>
    </location>
    <ligand>
        <name>S-adenosyl-L-methionine</name>
        <dbReference type="ChEBI" id="CHEBI:59789"/>
        <label>1</label>
    </ligand>
</feature>
<feature type="binding site" evidence="17">
    <location>
        <position position="61"/>
    </location>
    <ligand>
        <name>[4Fe-4S] cluster</name>
        <dbReference type="ChEBI" id="CHEBI:49883"/>
        <note>4Fe-4S-S-AdoMet</note>
    </ligand>
</feature>
<dbReference type="SMART" id="SM00729">
    <property type="entry name" value="Elp3"/>
    <property type="match status" value="1"/>
</dbReference>
<feature type="binding site" evidence="17">
    <location>
        <position position="64"/>
    </location>
    <ligand>
        <name>[4Fe-4S] cluster</name>
        <dbReference type="ChEBI" id="CHEBI:49883"/>
        <note>4Fe-4S-S-AdoMet</note>
    </ligand>
</feature>
<dbReference type="UniPathway" id="UPA00251">
    <property type="reaction ID" value="UER00323"/>
</dbReference>
<dbReference type="EMBL" id="CP054051">
    <property type="protein sequence ID" value="QKJ27267.1"/>
    <property type="molecule type" value="Genomic_DNA"/>
</dbReference>
<evidence type="ECO:0000256" key="5">
    <source>
        <dbReference type="ARBA" id="ARBA00022485"/>
    </source>
</evidence>
<evidence type="ECO:0000313" key="22">
    <source>
        <dbReference type="Proteomes" id="UP000509513"/>
    </source>
</evidence>
<evidence type="ECO:0000256" key="17">
    <source>
        <dbReference type="PIRSR" id="PIRSR000167-2"/>
    </source>
</evidence>
<protein>
    <recommendedName>
        <fullName evidence="15">Coproporphyrinogen-III oxidase</fullName>
        <ecNumber evidence="15">1.3.98.3</ecNumber>
    </recommendedName>
</protein>
<feature type="domain" description="Radical SAM core" evidence="18">
    <location>
        <begin position="42"/>
        <end position="280"/>
    </location>
</feature>
<dbReference type="GO" id="GO:0051539">
    <property type="term" value="F:4 iron, 4 sulfur cluster binding"/>
    <property type="evidence" value="ECO:0007669"/>
    <property type="project" value="UniProtKB-KW"/>
</dbReference>
<feature type="binding site" evidence="16">
    <location>
        <position position="206"/>
    </location>
    <ligand>
        <name>S-adenosyl-L-methionine</name>
        <dbReference type="ChEBI" id="CHEBI:59789"/>
        <label>2</label>
    </ligand>
</feature>
<keyword evidence="21" id="KW-1185">Reference proteome</keyword>
<comment type="pathway">
    <text evidence="2 15">Porphyrin-containing compound metabolism; protoporphyrin-IX biosynthesis; protoporphyrinogen-IX from coproporphyrinogen-III (AdoMet route): step 1/1.</text>
</comment>
<evidence type="ECO:0000313" key="19">
    <source>
        <dbReference type="EMBL" id="QKJ27267.1"/>
    </source>
</evidence>
<keyword evidence="8 15" id="KW-0479">Metal-binding</keyword>
<dbReference type="InterPro" id="IPR007197">
    <property type="entry name" value="rSAM"/>
</dbReference>
<dbReference type="PANTHER" id="PTHR13932:SF6">
    <property type="entry name" value="OXYGEN-INDEPENDENT COPROPORPHYRINOGEN III OXIDASE"/>
    <property type="match status" value="1"/>
</dbReference>
<dbReference type="GO" id="GO:0046872">
    <property type="term" value="F:metal ion binding"/>
    <property type="evidence" value="ECO:0007669"/>
    <property type="project" value="UniProtKB-KW"/>
</dbReference>
<feature type="binding site" evidence="16">
    <location>
        <begin position="63"/>
        <end position="65"/>
    </location>
    <ligand>
        <name>S-adenosyl-L-methionine</name>
        <dbReference type="ChEBI" id="CHEBI:59789"/>
        <label>2</label>
    </ligand>
</feature>
<evidence type="ECO:0000256" key="14">
    <source>
        <dbReference type="ARBA" id="ARBA00048321"/>
    </source>
</evidence>
<feature type="binding site" evidence="16">
    <location>
        <position position="181"/>
    </location>
    <ligand>
        <name>S-adenosyl-L-methionine</name>
        <dbReference type="ChEBI" id="CHEBI:59789"/>
        <label>2</label>
    </ligand>
</feature>
<dbReference type="NCBIfam" id="TIGR00538">
    <property type="entry name" value="hemN"/>
    <property type="match status" value="1"/>
</dbReference>
<keyword evidence="11 15" id="KW-0411">Iron-sulfur</keyword>
<evidence type="ECO:0000256" key="9">
    <source>
        <dbReference type="ARBA" id="ARBA00023002"/>
    </source>
</evidence>